<sequence>MKRKLSSLLLFAALLLAGQGNVLAVNTKTTVSQVTTAVTLSDDVDYIITGDAPFAGDGLINITNTEHAVLILQNIKPSKASSWLKYIQINGVKAANNSNCQIKFYNYGCIILPYAGGDNFKPLTVYSEKNFEGESCNDFGLEHSDGYMNTLTDAKLNNRIRSFKLKRGYMVTFSLKAGGRGYSRCFIAADKDLEMASLPALMDNSISSYRVFKWYDAGKKQLANDLNTTTMAALDVQSSYTWSEGHNMAPDYECVPNHIYEDYPSSRAIGKATWSPHSKNNNEPRNTSDDHPQDLNTILNNWENMMRTGMRLCSPASWDGSDYWNATGFLAEFLDSIDARGWRCDIIDLHCYWAEGSFGNMHYWSDKYKRPIWISEWCWGASWNHNGAFADGVTQSQVKGALERICTNLNNWDYVERYYYWNGEAPISRLYDGGLTPAGEYYAAMKAPMAYNGKYDFVPKTPKQYAPSNFSVEYDNKKGLAVLKWDDKNGEMNSSMSVMRKAGSGKAWEVLCNVAIQEDAASYTFTDSAAMIGYQYQIVVKDANNQDRKSTTLMATSDELQTGDAIEIDGQTRYLGGNIMVNGSFDMGFYGWLDGKGNTLSAPYFQVIPEGGNDDGAYLQAYGNGNLTSEMALHTVFTILPNTNYYFSVASCNMPSGYDCKLGLSEEGMAAPAASPLFINNTTDKWLTQFASFNSKSNTQARVRLFNLASKAQVDQMMLCQLFSTRDSAIADGIAKVRITAEAFKDYNTKYNYLNEDLTRISTGVTTTDAEALQTLAKAMEDALQAYRYLNDGTLVAYAEKLVALKLHGYESLELILNAAKKAKTIESVVMCYADLEEAVFDYLPYKQVKDKIENPNFSLNTGWTFKTGSYQGGDQRLATHDGVTCWNAWWSGIDADNETQSMAISQDLTFPGTTPMHGLYALECKASTEHYCLSDQHGYITDGTVKENTQNLTADYLDLNMPVAKRWGTLYTAPIYLNDNSTFTVGFEGTKKGSVANGWLQYGKTSGQSNDKREGWWCATDFALRFTPLYKQTVVPNQFGCICLPYAVRASETLECYKIVGINADYTQLCLEEIDETEAGVPFIYRSSDTEALFLEYGDAVAMTQNGPGNLRGYLIASARMPLNYYFVNDGAFEKITSANRTKVKNYDGYMRPFTDLNSEAIPVLTDWTGETMAISGVTEEEKVKNNQLTGINTVVDNRMFADGVYTLDGRSMQRESLRPGLYIKVVGGRMFKTIIK</sequence>
<name>A0A1G7UFH6_9BACT</name>
<dbReference type="STRING" id="645274.SAMN04487901_104111"/>
<dbReference type="RefSeq" id="WP_143010101.1">
    <property type="nucleotide sequence ID" value="NZ_FNCQ01000004.1"/>
</dbReference>
<feature type="chain" id="PRO_5011597437" description="Glycosyl hydrolase catalytic core" evidence="2">
    <location>
        <begin position="25"/>
        <end position="1238"/>
    </location>
</feature>
<organism evidence="3 4">
    <name type="scientific">Prevotella communis</name>
    <dbReference type="NCBI Taxonomy" id="2913614"/>
    <lineage>
        <taxon>Bacteria</taxon>
        <taxon>Pseudomonadati</taxon>
        <taxon>Bacteroidota</taxon>
        <taxon>Bacteroidia</taxon>
        <taxon>Bacteroidales</taxon>
        <taxon>Prevotellaceae</taxon>
        <taxon>Prevotella</taxon>
    </lineage>
</organism>
<feature type="region of interest" description="Disordered" evidence="1">
    <location>
        <begin position="273"/>
        <end position="294"/>
    </location>
</feature>
<keyword evidence="4" id="KW-1185">Reference proteome</keyword>
<protein>
    <recommendedName>
        <fullName evidence="5">Glycosyl hydrolase catalytic core</fullName>
    </recommendedName>
</protein>
<evidence type="ECO:0008006" key="5">
    <source>
        <dbReference type="Google" id="ProtNLM"/>
    </source>
</evidence>
<reference evidence="4" key="1">
    <citation type="submission" date="2016-10" db="EMBL/GenBank/DDBJ databases">
        <authorList>
            <person name="Varghese N."/>
            <person name="Submissions S."/>
        </authorList>
    </citation>
    <scope>NUCLEOTIDE SEQUENCE [LARGE SCALE GENOMIC DNA]</scope>
    <source>
        <strain evidence="4">BP1-148</strain>
    </source>
</reference>
<evidence type="ECO:0000256" key="1">
    <source>
        <dbReference type="SAM" id="MobiDB-lite"/>
    </source>
</evidence>
<dbReference type="Gene3D" id="2.60.20.10">
    <property type="entry name" value="Crystallins"/>
    <property type="match status" value="1"/>
</dbReference>
<evidence type="ECO:0000313" key="4">
    <source>
        <dbReference type="Proteomes" id="UP000198779"/>
    </source>
</evidence>
<keyword evidence="2" id="KW-0732">Signal</keyword>
<dbReference type="EMBL" id="FNCQ01000004">
    <property type="protein sequence ID" value="SDG46234.1"/>
    <property type="molecule type" value="Genomic_DNA"/>
</dbReference>
<evidence type="ECO:0000313" key="3">
    <source>
        <dbReference type="EMBL" id="SDG46234.1"/>
    </source>
</evidence>
<dbReference type="SUPFAM" id="SSF51445">
    <property type="entry name" value="(Trans)glycosidases"/>
    <property type="match status" value="1"/>
</dbReference>
<accession>A0A1G7UFH6</accession>
<feature type="signal peptide" evidence="2">
    <location>
        <begin position="1"/>
        <end position="24"/>
    </location>
</feature>
<dbReference type="Proteomes" id="UP000198779">
    <property type="component" value="Unassembled WGS sequence"/>
</dbReference>
<proteinExistence type="predicted"/>
<gene>
    <name evidence="3" type="ORF">SAMN04487901_104111</name>
</gene>
<feature type="compositionally biased region" description="Basic and acidic residues" evidence="1">
    <location>
        <begin position="280"/>
        <end position="293"/>
    </location>
</feature>
<dbReference type="InterPro" id="IPR017853">
    <property type="entry name" value="GH"/>
</dbReference>
<dbReference type="AlphaFoldDB" id="A0A1G7UFH6"/>
<evidence type="ECO:0000256" key="2">
    <source>
        <dbReference type="SAM" id="SignalP"/>
    </source>
</evidence>